<proteinExistence type="inferred from homology"/>
<comment type="function">
    <text evidence="5">Catalyzes the formation of 2'O-methylated cytidine (Cm32) or 2'O-methylated uridine (Um32) at position 32 in tRNA.</text>
</comment>
<dbReference type="InterPro" id="IPR029028">
    <property type="entry name" value="Alpha/beta_knot_MTases"/>
</dbReference>
<keyword evidence="8" id="KW-1185">Reference proteome</keyword>
<evidence type="ECO:0000256" key="5">
    <source>
        <dbReference type="RuleBase" id="RU362024"/>
    </source>
</evidence>
<sequence length="243" mass="27175">MSTYPVIILVEPQLGQNIGAVARIMLNLGYHELRIVNPRDGWPNPDALINASGADQVLENAKIYPILEESIADLQLVYATTPRNHDMIKSIERPESAAQRLAPLIKEGTRVGLLFGCERCGLNNDDVALCEGIITISTNPEFSSLNLSHAVSVVIYAFRMALENPLPSHFRTGKTKIATQKDLLSFYAHLEASLDQSGFLRHEKKRPTMIRNIRNIFNRMNLTQQEIQTLRGIIRSLEEGSSK</sequence>
<dbReference type="EMBL" id="CP133270">
    <property type="protein sequence ID" value="WVX66270.1"/>
    <property type="molecule type" value="Genomic_DNA"/>
</dbReference>
<keyword evidence="2 5" id="KW-0489">Methyltransferase</keyword>
<keyword evidence="5" id="KW-0963">Cytoplasm</keyword>
<reference evidence="7 8" key="1">
    <citation type="journal article" date="2024" name="Environ. Microbiol.">
        <title>Novel evolutionary insights on the interactions of the Holosporales (Alphaproteobacteria) with eukaryotic hosts from comparative genomics.</title>
        <authorList>
            <person name="Giovannini M."/>
            <person name="Petroni G."/>
            <person name="Castelli M."/>
        </authorList>
    </citation>
    <scope>NUCLEOTIDE SEQUENCE [LARGE SCALE GENOMIC DNA]</scope>
    <source>
        <strain evidence="7 8">US_Bl 15I1</strain>
    </source>
</reference>
<dbReference type="EC" id="2.1.1.200" evidence="5"/>
<name>A0ABZ2C4B4_9PROT</name>
<dbReference type="InterPro" id="IPR004384">
    <property type="entry name" value="RNA_MeTrfase_TrmJ/LasT"/>
</dbReference>
<comment type="similarity">
    <text evidence="1">Belongs to the class IV-like SAM-binding methyltransferase superfamily. RNA methyltransferase TrmH family.</text>
</comment>
<evidence type="ECO:0000256" key="1">
    <source>
        <dbReference type="ARBA" id="ARBA00007228"/>
    </source>
</evidence>
<dbReference type="Proteomes" id="UP001330434">
    <property type="component" value="Chromosome"/>
</dbReference>
<comment type="subcellular location">
    <subcellularLocation>
        <location evidence="5">Cytoplasm</location>
    </subcellularLocation>
</comment>
<keyword evidence="5" id="KW-0819">tRNA processing</keyword>
<evidence type="ECO:0000256" key="4">
    <source>
        <dbReference type="ARBA" id="ARBA00022691"/>
    </source>
</evidence>
<dbReference type="PANTHER" id="PTHR42786">
    <property type="entry name" value="TRNA/RRNA METHYLTRANSFERASE"/>
    <property type="match status" value="1"/>
</dbReference>
<dbReference type="CDD" id="cd18093">
    <property type="entry name" value="SpoU-like_TrmJ"/>
    <property type="match status" value="1"/>
</dbReference>
<dbReference type="InterPro" id="IPR001537">
    <property type="entry name" value="SpoU_MeTrfase"/>
</dbReference>
<dbReference type="PIRSF" id="PIRSF004808">
    <property type="entry name" value="LasT"/>
    <property type="match status" value="1"/>
</dbReference>
<evidence type="ECO:0000259" key="6">
    <source>
        <dbReference type="Pfam" id="PF00588"/>
    </source>
</evidence>
<evidence type="ECO:0000313" key="8">
    <source>
        <dbReference type="Proteomes" id="UP001330434"/>
    </source>
</evidence>
<keyword evidence="4 5" id="KW-0949">S-adenosyl-L-methionine</keyword>
<dbReference type="NCBIfam" id="TIGR00050">
    <property type="entry name" value="rRNA_methyl_1"/>
    <property type="match status" value="1"/>
</dbReference>
<dbReference type="PANTHER" id="PTHR42786:SF7">
    <property type="entry name" value="TRNA_RRNA METHYLTRANSFERASE SPOU TYPE DOMAIN-CONTAINING PROTEIN"/>
    <property type="match status" value="1"/>
</dbReference>
<organism evidence="7 8">
    <name type="scientific">Candidatus Bealeia paramacronuclearis</name>
    <dbReference type="NCBI Taxonomy" id="1921001"/>
    <lineage>
        <taxon>Bacteria</taxon>
        <taxon>Pseudomonadati</taxon>
        <taxon>Pseudomonadota</taxon>
        <taxon>Alphaproteobacteria</taxon>
        <taxon>Holosporales</taxon>
        <taxon>Holosporaceae</taxon>
        <taxon>Candidatus Bealeia</taxon>
    </lineage>
</organism>
<evidence type="ECO:0000256" key="2">
    <source>
        <dbReference type="ARBA" id="ARBA00022603"/>
    </source>
</evidence>
<dbReference type="Gene3D" id="3.40.1280.10">
    <property type="match status" value="1"/>
</dbReference>
<accession>A0ABZ2C4B4</accession>
<dbReference type="InterPro" id="IPR029026">
    <property type="entry name" value="tRNA_m1G_MTases_N"/>
</dbReference>
<dbReference type="Pfam" id="PF00588">
    <property type="entry name" value="SpoU_methylase"/>
    <property type="match status" value="1"/>
</dbReference>
<evidence type="ECO:0000313" key="7">
    <source>
        <dbReference type="EMBL" id="WVX66270.1"/>
    </source>
</evidence>
<comment type="subunit">
    <text evidence="5">Homodimer.</text>
</comment>
<comment type="catalytic activity">
    <reaction evidence="5">
        <text>uridine(32) in tRNA + S-adenosyl-L-methionine = 2'-O-methyluridine(32) in tRNA + S-adenosyl-L-homocysteine + H(+)</text>
        <dbReference type="Rhea" id="RHEA:42936"/>
        <dbReference type="Rhea" id="RHEA-COMP:10107"/>
        <dbReference type="Rhea" id="RHEA-COMP:10290"/>
        <dbReference type="ChEBI" id="CHEBI:15378"/>
        <dbReference type="ChEBI" id="CHEBI:57856"/>
        <dbReference type="ChEBI" id="CHEBI:59789"/>
        <dbReference type="ChEBI" id="CHEBI:65315"/>
        <dbReference type="ChEBI" id="CHEBI:74478"/>
        <dbReference type="EC" id="2.1.1.200"/>
    </reaction>
</comment>
<feature type="domain" description="tRNA/rRNA methyltransferase SpoU type" evidence="6">
    <location>
        <begin position="6"/>
        <end position="156"/>
    </location>
</feature>
<dbReference type="Gene3D" id="1.10.8.590">
    <property type="match status" value="1"/>
</dbReference>
<evidence type="ECO:0000256" key="3">
    <source>
        <dbReference type="ARBA" id="ARBA00022679"/>
    </source>
</evidence>
<comment type="catalytic activity">
    <reaction evidence="5">
        <text>cytidine(32) in tRNA + S-adenosyl-L-methionine = 2'-O-methylcytidine(32) in tRNA + S-adenosyl-L-homocysteine + H(+)</text>
        <dbReference type="Rhea" id="RHEA:42932"/>
        <dbReference type="Rhea" id="RHEA-COMP:10288"/>
        <dbReference type="Rhea" id="RHEA-COMP:10289"/>
        <dbReference type="ChEBI" id="CHEBI:15378"/>
        <dbReference type="ChEBI" id="CHEBI:57856"/>
        <dbReference type="ChEBI" id="CHEBI:59789"/>
        <dbReference type="ChEBI" id="CHEBI:74495"/>
        <dbReference type="ChEBI" id="CHEBI:82748"/>
        <dbReference type="EC" id="2.1.1.200"/>
    </reaction>
</comment>
<dbReference type="SUPFAM" id="SSF75217">
    <property type="entry name" value="alpha/beta knot"/>
    <property type="match status" value="1"/>
</dbReference>
<gene>
    <name evidence="5" type="primary">trmJ</name>
    <name evidence="7" type="ORF">Bealeia1_00446</name>
</gene>
<dbReference type="RefSeq" id="WP_331255155.1">
    <property type="nucleotide sequence ID" value="NZ_CP133270.1"/>
</dbReference>
<keyword evidence="3" id="KW-0808">Transferase</keyword>
<protein>
    <recommendedName>
        <fullName evidence="5">tRNA (cytidine/uridine-2'-O-)-methyltransferase TrmJ</fullName>
        <ecNumber evidence="5">2.1.1.200</ecNumber>
    </recommendedName>
    <alternativeName>
        <fullName evidence="5">tRNA (cytidine(32)/uridine(32)-2'-O)-methyltransferase</fullName>
    </alternativeName>
    <alternativeName>
        <fullName evidence="5">tRNA Cm32/Um32 methyltransferase</fullName>
    </alternativeName>
</protein>